<gene>
    <name evidence="2" type="ORF">ENS59_09690</name>
</gene>
<feature type="transmembrane region" description="Helical" evidence="1">
    <location>
        <begin position="264"/>
        <end position="286"/>
    </location>
</feature>
<keyword evidence="1" id="KW-0472">Membrane</keyword>
<reference evidence="2" key="1">
    <citation type="journal article" date="2020" name="mSystems">
        <title>Genome- and Community-Level Interaction Insights into Carbon Utilization and Element Cycling Functions of Hydrothermarchaeota in Hydrothermal Sediment.</title>
        <authorList>
            <person name="Zhou Z."/>
            <person name="Liu Y."/>
            <person name="Xu W."/>
            <person name="Pan J."/>
            <person name="Luo Z.H."/>
            <person name="Li M."/>
        </authorList>
    </citation>
    <scope>NUCLEOTIDE SEQUENCE [LARGE SCALE GENOMIC DNA]</scope>
    <source>
        <strain evidence="2">SpSt-503</strain>
    </source>
</reference>
<name>A0A7C3IHS6_9SPIR</name>
<evidence type="ECO:0000313" key="2">
    <source>
        <dbReference type="EMBL" id="HFH29764.1"/>
    </source>
</evidence>
<keyword evidence="1" id="KW-1133">Transmembrane helix</keyword>
<feature type="transmembrane region" description="Helical" evidence="1">
    <location>
        <begin position="434"/>
        <end position="459"/>
    </location>
</feature>
<dbReference type="EMBL" id="DSVL01000292">
    <property type="protein sequence ID" value="HFH29764.1"/>
    <property type="molecule type" value="Genomic_DNA"/>
</dbReference>
<feature type="transmembrane region" description="Helical" evidence="1">
    <location>
        <begin position="188"/>
        <end position="211"/>
    </location>
</feature>
<comment type="caution">
    <text evidence="2">The sequence shown here is derived from an EMBL/GenBank/DDBJ whole genome shotgun (WGS) entry which is preliminary data.</text>
</comment>
<feature type="transmembrane region" description="Helical" evidence="1">
    <location>
        <begin position="158"/>
        <end position="176"/>
    </location>
</feature>
<evidence type="ECO:0000256" key="1">
    <source>
        <dbReference type="SAM" id="Phobius"/>
    </source>
</evidence>
<accession>A0A7C3IHS6</accession>
<protein>
    <submittedName>
        <fullName evidence="2">Uncharacterized protein</fullName>
    </submittedName>
</protein>
<feature type="transmembrane region" description="Helical" evidence="1">
    <location>
        <begin position="239"/>
        <end position="258"/>
    </location>
</feature>
<feature type="transmembrane region" description="Helical" evidence="1">
    <location>
        <begin position="317"/>
        <end position="338"/>
    </location>
</feature>
<feature type="transmembrane region" description="Helical" evidence="1">
    <location>
        <begin position="6"/>
        <end position="26"/>
    </location>
</feature>
<sequence>MKRIRLLWLFAILFIVSVAGLIEFGFRGSKPSRTASLLVLSTSDKIAESLVLDRLSAAGVQHPISESGQWLYIDDFEGPKSIPLNEYYSFIEPMDPRNDGYADALKEIFVSGGSRRYFIPLTGLYPWNSAASLIRKLEKSLSDLKPSFRVSETGHAQLPWWLTGLVISGILAYTALKTSEKHEIVLVIPAALVLMNFGVGAILCTGLLAALQMSLGQFQKDLVLQVYSKESIHLKRYMYWYKGQLIYGAILLFLYLISAYFFKIHWFIALGALAVQGAAGLLYILLRLQYYSEIGHRYFLPIELISSVQKRIEPFRVVFPFSVGAFFVFVLFLIIPGFRSAAPLNNSPPIPLTIDQYQAHLNTQARFSMKPLYSKDSDEFSYNTYSLDSKGLLSKVQPAPVEDPYKDLTLPPLESLLSLNYSGTMPQDTLGQGLYLVICISGVLVVLYRASHGTLLLAYKSGYLDKRIAA</sequence>
<keyword evidence="1" id="KW-0812">Transmembrane</keyword>
<proteinExistence type="predicted"/>
<dbReference type="AlphaFoldDB" id="A0A7C3IHS6"/>
<organism evidence="2">
    <name type="scientific">Gracilinema caldarium</name>
    <dbReference type="NCBI Taxonomy" id="215591"/>
    <lineage>
        <taxon>Bacteria</taxon>
        <taxon>Pseudomonadati</taxon>
        <taxon>Spirochaetota</taxon>
        <taxon>Spirochaetia</taxon>
        <taxon>Spirochaetales</taxon>
        <taxon>Breznakiellaceae</taxon>
        <taxon>Gracilinema</taxon>
    </lineage>
</organism>